<dbReference type="InterPro" id="IPR001950">
    <property type="entry name" value="SUI1"/>
</dbReference>
<dbReference type="Proteomes" id="UP000570595">
    <property type="component" value="Unassembled WGS sequence"/>
</dbReference>
<evidence type="ECO:0000256" key="2">
    <source>
        <dbReference type="SAM" id="MobiDB-lite"/>
    </source>
</evidence>
<comment type="caution">
    <text evidence="4">The sequence shown here is derived from an EMBL/GenBank/DDBJ whole genome shotgun (WGS) entry which is preliminary data.</text>
</comment>
<accession>A0A7J6LB73</accession>
<dbReference type="SUPFAM" id="SSF55159">
    <property type="entry name" value="eIF1-like"/>
    <property type="match status" value="1"/>
</dbReference>
<dbReference type="CDD" id="cd00474">
    <property type="entry name" value="eIF1_SUI1_like"/>
    <property type="match status" value="1"/>
</dbReference>
<feature type="region of interest" description="Disordered" evidence="2">
    <location>
        <begin position="655"/>
        <end position="709"/>
    </location>
</feature>
<dbReference type="InterPro" id="IPR036877">
    <property type="entry name" value="SUI1_dom_sf"/>
</dbReference>
<feature type="coiled-coil region" evidence="1">
    <location>
        <begin position="239"/>
        <end position="291"/>
    </location>
</feature>
<dbReference type="PROSITE" id="PS50296">
    <property type="entry name" value="SUI1"/>
    <property type="match status" value="1"/>
</dbReference>
<sequence length="723" mass="80776">MVSSSSSSSTNKRKLPPCGFEVECTKKGAAPMKIEKRNKGKKVTVITNVNGDNRKLVTHLKTILGVGGTTQGNTTVEIQGDHVDQVLVELKRLHAIKGLKTTDDSDMSSGGDKRNKKNKEEVTIIPNRTGYEDFLKETSVGGKSRKMEDYNYDAIPMPESCKRLHGDDYIYCTRDCHDVDLSDVFDGYDDFYTDSSDRHHDDSSGEDGVTTPSSKMTDNELDKAYHNLGMAAETGPAIFDFDEEKAKRQEKLMEQQEELRKNNLIAREARLAEIEEEDRQHKERMRWEQKEREKRILARYELEQKRKAQWRHTIEKSAGAKELAARQVHFRWRRQFDFDPSKVQTVESGRKGRVMVVLDKNGNDPTRNGTGDELTPESLEALYEFVSMFEGVETVTELSNAVVATFHTPQEAQDCIQVAQDNADIQVSRAATAAVTKGLNVRKVNPVKAAEKYGKMVKRNEKAKRTAYEEQIFYQLCEDNRALLDDLGLSSDSKLLSSTFYSFLDAMDDTNPDAMSLSSYEGIYKEAIQTASYDTINNNNKNSGSSSSSSAPPPSPTPPSSSLYHRSIQAGSSSSSSSKKRAPRHNTSGSKPPKSGGVDFSGYQMMVPAGMKDELVYDGLWNNAKYWSKFGEMLDLGLTLEDSHQMAKEYINELNNPRRHRNPPEELEQQQPQRQQQEEASSSSSSSSSSTAAEVGECPVCGKGGIPMSDLQRHVNQCLEGSS</sequence>
<dbReference type="Pfam" id="PF01253">
    <property type="entry name" value="SUI1"/>
    <property type="match status" value="1"/>
</dbReference>
<dbReference type="EMBL" id="JABAHT010000405">
    <property type="protein sequence ID" value="KAF4656495.1"/>
    <property type="molecule type" value="Genomic_DNA"/>
</dbReference>
<protein>
    <recommendedName>
        <fullName evidence="3">SUI1 domain-containing protein</fullName>
    </recommendedName>
</protein>
<feature type="compositionally biased region" description="Low complexity" evidence="2">
    <location>
        <begin position="669"/>
        <end position="690"/>
    </location>
</feature>
<evidence type="ECO:0000313" key="4">
    <source>
        <dbReference type="EMBL" id="KAF4656495.1"/>
    </source>
</evidence>
<organism evidence="4 5">
    <name type="scientific">Perkinsus olseni</name>
    <name type="common">Perkinsus atlanticus</name>
    <dbReference type="NCBI Taxonomy" id="32597"/>
    <lineage>
        <taxon>Eukaryota</taxon>
        <taxon>Sar</taxon>
        <taxon>Alveolata</taxon>
        <taxon>Perkinsozoa</taxon>
        <taxon>Perkinsea</taxon>
        <taxon>Perkinsida</taxon>
        <taxon>Perkinsidae</taxon>
        <taxon>Perkinsus</taxon>
    </lineage>
</organism>
<dbReference type="AlphaFoldDB" id="A0A7J6LB73"/>
<evidence type="ECO:0000313" key="5">
    <source>
        <dbReference type="Proteomes" id="UP000570595"/>
    </source>
</evidence>
<keyword evidence="1" id="KW-0175">Coiled coil</keyword>
<dbReference type="GO" id="GO:0003743">
    <property type="term" value="F:translation initiation factor activity"/>
    <property type="evidence" value="ECO:0007669"/>
    <property type="project" value="InterPro"/>
</dbReference>
<dbReference type="OrthoDB" id="439458at2759"/>
<reference evidence="4 5" key="1">
    <citation type="submission" date="2020-04" db="EMBL/GenBank/DDBJ databases">
        <title>Perkinsus olseni comparative genomics.</title>
        <authorList>
            <person name="Bogema D.R."/>
        </authorList>
    </citation>
    <scope>NUCLEOTIDE SEQUENCE [LARGE SCALE GENOMIC DNA]</scope>
    <source>
        <strain evidence="4">ATCC PRA-179</strain>
    </source>
</reference>
<feature type="region of interest" description="Disordered" evidence="2">
    <location>
        <begin position="194"/>
        <end position="218"/>
    </location>
</feature>
<feature type="region of interest" description="Disordered" evidence="2">
    <location>
        <begin position="535"/>
        <end position="599"/>
    </location>
</feature>
<evidence type="ECO:0000256" key="1">
    <source>
        <dbReference type="SAM" id="Coils"/>
    </source>
</evidence>
<proteinExistence type="predicted"/>
<feature type="domain" description="SUI1" evidence="3">
    <location>
        <begin position="30"/>
        <end position="94"/>
    </location>
</feature>
<name>A0A7J6LB73_PEROL</name>
<evidence type="ECO:0000259" key="3">
    <source>
        <dbReference type="PROSITE" id="PS50296"/>
    </source>
</evidence>
<gene>
    <name evidence="4" type="ORF">FOZ61_006932</name>
</gene>
<dbReference type="Gene3D" id="3.30.780.10">
    <property type="entry name" value="SUI1-like domain"/>
    <property type="match status" value="1"/>
</dbReference>